<protein>
    <submittedName>
        <fullName evidence="1">Uncharacterized protein</fullName>
    </submittedName>
</protein>
<dbReference type="EMBL" id="CAMGYJ010000008">
    <property type="protein sequence ID" value="CAI0457087.1"/>
    <property type="molecule type" value="Genomic_DNA"/>
</dbReference>
<comment type="caution">
    <text evidence="1">The sequence shown here is derived from an EMBL/GenBank/DDBJ whole genome shotgun (WGS) entry which is preliminary data.</text>
</comment>
<gene>
    <name evidence="1" type="ORF">LITE_LOCUS32998</name>
</gene>
<keyword evidence="2" id="KW-1185">Reference proteome</keyword>
<sequence length="122" mass="13355">MGKMTKLGAVAPLKKRSNKERIASNSAQIAAMWKKFEETELVLEAFSRSQGYTCPLGPFTGALPPLPAAPIVDVDRAIAETDMAMAELQRAMKHTEKRVIVMCRSLGLAFPIGASSRRMHQP</sequence>
<evidence type="ECO:0000313" key="2">
    <source>
        <dbReference type="Proteomes" id="UP001154282"/>
    </source>
</evidence>
<dbReference type="AlphaFoldDB" id="A0AAV0NEQ1"/>
<name>A0AAV0NEQ1_9ROSI</name>
<dbReference type="Proteomes" id="UP001154282">
    <property type="component" value="Unassembled WGS sequence"/>
</dbReference>
<reference evidence="1" key="1">
    <citation type="submission" date="2022-08" db="EMBL/GenBank/DDBJ databases">
        <authorList>
            <person name="Gutierrez-Valencia J."/>
        </authorList>
    </citation>
    <scope>NUCLEOTIDE SEQUENCE</scope>
</reference>
<organism evidence="1 2">
    <name type="scientific">Linum tenue</name>
    <dbReference type="NCBI Taxonomy" id="586396"/>
    <lineage>
        <taxon>Eukaryota</taxon>
        <taxon>Viridiplantae</taxon>
        <taxon>Streptophyta</taxon>
        <taxon>Embryophyta</taxon>
        <taxon>Tracheophyta</taxon>
        <taxon>Spermatophyta</taxon>
        <taxon>Magnoliopsida</taxon>
        <taxon>eudicotyledons</taxon>
        <taxon>Gunneridae</taxon>
        <taxon>Pentapetalae</taxon>
        <taxon>rosids</taxon>
        <taxon>fabids</taxon>
        <taxon>Malpighiales</taxon>
        <taxon>Linaceae</taxon>
        <taxon>Linum</taxon>
    </lineage>
</organism>
<accession>A0AAV0NEQ1</accession>
<evidence type="ECO:0000313" key="1">
    <source>
        <dbReference type="EMBL" id="CAI0457087.1"/>
    </source>
</evidence>
<proteinExistence type="predicted"/>